<evidence type="ECO:0000313" key="2">
    <source>
        <dbReference type="EMBL" id="SPZ38175.1"/>
    </source>
</evidence>
<evidence type="ECO:0000256" key="1">
    <source>
        <dbReference type="SAM" id="MobiDB-lite"/>
    </source>
</evidence>
<dbReference type="AlphaFoldDB" id="A0AB38F980"/>
<comment type="caution">
    <text evidence="2">The sequence shown here is derived from an EMBL/GenBank/DDBJ whole genome shotgun (WGS) entry which is preliminary data.</text>
</comment>
<dbReference type="EMBL" id="UAUI01000003">
    <property type="protein sequence ID" value="SPZ38175.1"/>
    <property type="molecule type" value="Genomic_DNA"/>
</dbReference>
<gene>
    <name evidence="2" type="ORF">NCTC13229_01640</name>
</gene>
<reference evidence="2 3" key="1">
    <citation type="submission" date="2018-06" db="EMBL/GenBank/DDBJ databases">
        <authorList>
            <consortium name="Pathogen Informatics"/>
            <person name="Doyle S."/>
        </authorList>
    </citation>
    <scope>NUCLEOTIDE SEQUENCE [LARGE SCALE GENOMIC DNA]</scope>
    <source>
        <strain evidence="2 3">NCTC13229</strain>
    </source>
</reference>
<protein>
    <submittedName>
        <fullName evidence="2">Uncharacterized protein</fullName>
    </submittedName>
</protein>
<proteinExistence type="predicted"/>
<name>A0AB38F980_RHOWR</name>
<evidence type="ECO:0000313" key="3">
    <source>
        <dbReference type="Proteomes" id="UP000251211"/>
    </source>
</evidence>
<sequence>MSWLGTRAYGRCSGRTKGCRSSGSCPRRKPRFPCTRRRSIRPGRRKPLRRRRDIASICPARSPSGQRCWNVVRESTSWYWSCTISRETGVHWRPWPATSRSHMRRGPRARCRDGCRCRCSTPITPCGNESFWAAQMIRRACLPHRSSIGGPSWRDCPTASSCRPIGDVRPNRVTGAGPWSSRSHRTVFRRSRSLPADVGRHRRWCCNPSSRCCSTGSARGRTLRSADRSRAVPTKH</sequence>
<organism evidence="2 3">
    <name type="scientific">Rhodococcus wratislaviensis</name>
    <name type="common">Tsukamurella wratislaviensis</name>
    <dbReference type="NCBI Taxonomy" id="44752"/>
    <lineage>
        <taxon>Bacteria</taxon>
        <taxon>Bacillati</taxon>
        <taxon>Actinomycetota</taxon>
        <taxon>Actinomycetes</taxon>
        <taxon>Mycobacteriales</taxon>
        <taxon>Nocardiaceae</taxon>
        <taxon>Rhodococcus</taxon>
    </lineage>
</organism>
<dbReference type="Proteomes" id="UP000251211">
    <property type="component" value="Unassembled WGS sequence"/>
</dbReference>
<feature type="region of interest" description="Disordered" evidence="1">
    <location>
        <begin position="12"/>
        <end position="48"/>
    </location>
</feature>
<feature type="compositionally biased region" description="Basic residues" evidence="1">
    <location>
        <begin position="26"/>
        <end position="48"/>
    </location>
</feature>
<accession>A0AB38F980</accession>